<feature type="compositionally biased region" description="Polar residues" evidence="1">
    <location>
        <begin position="117"/>
        <end position="131"/>
    </location>
</feature>
<evidence type="ECO:0000313" key="3">
    <source>
        <dbReference type="Proteomes" id="UP000541154"/>
    </source>
</evidence>
<feature type="compositionally biased region" description="Basic and acidic residues" evidence="1">
    <location>
        <begin position="64"/>
        <end position="78"/>
    </location>
</feature>
<evidence type="ECO:0000256" key="1">
    <source>
        <dbReference type="SAM" id="MobiDB-lite"/>
    </source>
</evidence>
<reference evidence="2 3" key="1">
    <citation type="submission" date="2019-04" db="EMBL/GenBank/DDBJ databases">
        <title>Aspergillus burnettii sp. nov., novel species from soil in southeast Queensland.</title>
        <authorList>
            <person name="Gilchrist C.L.M."/>
            <person name="Pitt J.I."/>
            <person name="Lange L."/>
            <person name="Lacey H.J."/>
            <person name="Vuong D."/>
            <person name="Midgley D.J."/>
            <person name="Greenfield P."/>
            <person name="Bradbury M."/>
            <person name="Lacey E."/>
            <person name="Busk P.K."/>
            <person name="Pilgaard B."/>
            <person name="Chooi Y.H."/>
            <person name="Piggott A.M."/>
        </authorList>
    </citation>
    <scope>NUCLEOTIDE SEQUENCE [LARGE SCALE GENOMIC DNA]</scope>
    <source>
        <strain evidence="2 3">FRR 5400</strain>
    </source>
</reference>
<sequence length="178" mass="18905">MTVRSEKIQRGADFMGETLTLTSEALNDIGAVTGNIDVRIAGTLTNKIGAISGLVGKTINKSNQEQEKTKQATPDTERIPVSQPFPYLSVSGGKRRLGNAFSTGRRYVEGYVGKIKSPSTSSKKQSNQGSEASDLEVRSISTATTNDLMICQGGTPGSSDMATEYSREALTESCMGAQ</sequence>
<accession>A0A8H6A716</accession>
<dbReference type="EMBL" id="SPNV01000079">
    <property type="protein sequence ID" value="KAF5862224.1"/>
    <property type="molecule type" value="Genomic_DNA"/>
</dbReference>
<name>A0A8H6A716_PETAA</name>
<feature type="region of interest" description="Disordered" evidence="1">
    <location>
        <begin position="62"/>
        <end position="90"/>
    </location>
</feature>
<organism evidence="2 3">
    <name type="scientific">Petromyces alliaceus</name>
    <name type="common">Aspergillus alliaceus</name>
    <dbReference type="NCBI Taxonomy" id="209559"/>
    <lineage>
        <taxon>Eukaryota</taxon>
        <taxon>Fungi</taxon>
        <taxon>Dikarya</taxon>
        <taxon>Ascomycota</taxon>
        <taxon>Pezizomycotina</taxon>
        <taxon>Eurotiomycetes</taxon>
        <taxon>Eurotiomycetidae</taxon>
        <taxon>Eurotiales</taxon>
        <taxon>Aspergillaceae</taxon>
        <taxon>Aspergillus</taxon>
        <taxon>Aspergillus subgen. Circumdati</taxon>
    </lineage>
</organism>
<keyword evidence="3" id="KW-1185">Reference proteome</keyword>
<dbReference type="AlphaFoldDB" id="A0A8H6A716"/>
<feature type="region of interest" description="Disordered" evidence="1">
    <location>
        <begin position="115"/>
        <end position="165"/>
    </location>
</feature>
<evidence type="ECO:0000313" key="2">
    <source>
        <dbReference type="EMBL" id="KAF5862224.1"/>
    </source>
</evidence>
<comment type="caution">
    <text evidence="2">The sequence shown here is derived from an EMBL/GenBank/DDBJ whole genome shotgun (WGS) entry which is preliminary data.</text>
</comment>
<protein>
    <submittedName>
        <fullName evidence="2">Uncharacterized protein</fullName>
    </submittedName>
</protein>
<gene>
    <name evidence="2" type="ORF">ETB97_011929</name>
</gene>
<dbReference type="Proteomes" id="UP000541154">
    <property type="component" value="Unassembled WGS sequence"/>
</dbReference>
<proteinExistence type="predicted"/>